<sequence>MILTPIPAEVMPEALAAFEKTLADPAFQAGPLALAAFRRIAATWPVPGGVDTPDQRADAVRLAHAHGIDTLDEPPNTSFMWDGKVIRTDVEATVIVHEVAHWLLAAPERRPLYDYGLGPGPETTRRKEARSQQKLTFEECMHEEQQTSLLGILWEAELGQPAILAFLEQNWMEHWERESTVRFFVRHVDELHQRGLIDAEGRPTTARAWADQRRPAAA</sequence>
<dbReference type="EMBL" id="JAGINP010000009">
    <property type="protein sequence ID" value="MBP2293196.1"/>
    <property type="molecule type" value="Genomic_DNA"/>
</dbReference>
<protein>
    <recommendedName>
        <fullName evidence="3">Elongation factor P hydroxylase</fullName>
    </recommendedName>
</protein>
<evidence type="ECO:0000313" key="2">
    <source>
        <dbReference type="Proteomes" id="UP000781958"/>
    </source>
</evidence>
<evidence type="ECO:0008006" key="3">
    <source>
        <dbReference type="Google" id="ProtNLM"/>
    </source>
</evidence>
<dbReference type="RefSeq" id="WP_209767048.1">
    <property type="nucleotide sequence ID" value="NZ_JAGINP010000009.1"/>
</dbReference>
<comment type="caution">
    <text evidence="1">The sequence shown here is derived from an EMBL/GenBank/DDBJ whole genome shotgun (WGS) entry which is preliminary data.</text>
</comment>
<organism evidence="1 2">
    <name type="scientific">Azospirillum rugosum</name>
    <dbReference type="NCBI Taxonomy" id="416170"/>
    <lineage>
        <taxon>Bacteria</taxon>
        <taxon>Pseudomonadati</taxon>
        <taxon>Pseudomonadota</taxon>
        <taxon>Alphaproteobacteria</taxon>
        <taxon>Rhodospirillales</taxon>
        <taxon>Azospirillaceae</taxon>
        <taxon>Azospirillum</taxon>
    </lineage>
</organism>
<accession>A0ABS4SKX5</accession>
<keyword evidence="2" id="KW-1185">Reference proteome</keyword>
<gene>
    <name evidence="1" type="ORF">J2851_002978</name>
</gene>
<name>A0ABS4SKX5_9PROT</name>
<evidence type="ECO:0000313" key="1">
    <source>
        <dbReference type="EMBL" id="MBP2293196.1"/>
    </source>
</evidence>
<proteinExistence type="predicted"/>
<reference evidence="1 2" key="1">
    <citation type="submission" date="2021-03" db="EMBL/GenBank/DDBJ databases">
        <title>Genomic Encyclopedia of Type Strains, Phase III (KMG-III): the genomes of soil and plant-associated and newly described type strains.</title>
        <authorList>
            <person name="Whitman W."/>
        </authorList>
    </citation>
    <scope>NUCLEOTIDE SEQUENCE [LARGE SCALE GENOMIC DNA]</scope>
    <source>
        <strain evidence="1 2">IMMIB AFH-6</strain>
    </source>
</reference>
<dbReference type="Proteomes" id="UP000781958">
    <property type="component" value="Unassembled WGS sequence"/>
</dbReference>